<evidence type="ECO:0000256" key="1">
    <source>
        <dbReference type="SAM" id="Phobius"/>
    </source>
</evidence>
<dbReference type="AlphaFoldDB" id="A0A5C6Z0Y2"/>
<protein>
    <recommendedName>
        <fullName evidence="4">EpsG family protein</fullName>
    </recommendedName>
</protein>
<reference evidence="2 3" key="1">
    <citation type="submission" date="2019-08" db="EMBL/GenBank/DDBJ databases">
        <title>Genome of Aequorivita antarctica SW49 (type strain).</title>
        <authorList>
            <person name="Bowman J.P."/>
        </authorList>
    </citation>
    <scope>NUCLEOTIDE SEQUENCE [LARGE SCALE GENOMIC DNA]</scope>
    <source>
        <strain evidence="2 3">SW49</strain>
    </source>
</reference>
<feature type="transmembrane region" description="Helical" evidence="1">
    <location>
        <begin position="311"/>
        <end position="330"/>
    </location>
</feature>
<dbReference type="Proteomes" id="UP000321497">
    <property type="component" value="Unassembled WGS sequence"/>
</dbReference>
<keyword evidence="1" id="KW-0812">Transmembrane</keyword>
<gene>
    <name evidence="2" type="ORF">ESU54_07940</name>
</gene>
<keyword evidence="1" id="KW-0472">Membrane</keyword>
<evidence type="ECO:0000313" key="2">
    <source>
        <dbReference type="EMBL" id="TXD73684.1"/>
    </source>
</evidence>
<feature type="transmembrane region" description="Helical" evidence="1">
    <location>
        <begin position="21"/>
        <end position="42"/>
    </location>
</feature>
<feature type="transmembrane region" description="Helical" evidence="1">
    <location>
        <begin position="91"/>
        <end position="113"/>
    </location>
</feature>
<feature type="transmembrane region" description="Helical" evidence="1">
    <location>
        <begin position="270"/>
        <end position="291"/>
    </location>
</feature>
<name>A0A5C6Z0Y2_9FLAO</name>
<evidence type="ECO:0000313" key="3">
    <source>
        <dbReference type="Proteomes" id="UP000321497"/>
    </source>
</evidence>
<feature type="transmembrane region" description="Helical" evidence="1">
    <location>
        <begin position="342"/>
        <end position="358"/>
    </location>
</feature>
<evidence type="ECO:0008006" key="4">
    <source>
        <dbReference type="Google" id="ProtNLM"/>
    </source>
</evidence>
<accession>A0A5C6Z0Y2</accession>
<dbReference type="RefSeq" id="WP_146744027.1">
    <property type="nucleotide sequence ID" value="NZ_UEGI01000018.1"/>
</dbReference>
<feature type="transmembrane region" description="Helical" evidence="1">
    <location>
        <begin position="162"/>
        <end position="184"/>
    </location>
</feature>
<comment type="caution">
    <text evidence="2">The sequence shown here is derived from an EMBL/GenBank/DDBJ whole genome shotgun (WGS) entry which is preliminary data.</text>
</comment>
<keyword evidence="1" id="KW-1133">Transmembrane helix</keyword>
<sequence length="362" mass="42876">MMYIVGIVALARKFRSVSIKFVRLFTLIGALHLLFTFLYYYLTLDNVADAIGYYRRVIYLYDSWNETFGQGTTFIYFTLYPLVKFFGLSYFGAYFIYSFLGLLGFYYLLNVLINITDKNWSNWFYILLLPNAHYWTVGIGKDSLMFFGISFLVYLYFFRKKWFLYIFPLLLVAFIRLHTLFFILTAFGATQILLNKKIKISTKILVFVFLGGILFMLFPFLMARVGFVDTESILSQFEDLAGQKIEGGSSIYMGDKTLIVKWLSYMFRPLFYDVFNILSLIVSFENALWLIFFFKIFKNLRKKIQLKYQEVYWFTFSAVFFITIPAAYLLYNLGIAVRQKTMIIPFLFILVFLSIFRLKKNI</sequence>
<dbReference type="EMBL" id="VORT01000004">
    <property type="protein sequence ID" value="TXD73684.1"/>
    <property type="molecule type" value="Genomic_DNA"/>
</dbReference>
<keyword evidence="3" id="KW-1185">Reference proteome</keyword>
<feature type="transmembrane region" description="Helical" evidence="1">
    <location>
        <begin position="204"/>
        <end position="227"/>
    </location>
</feature>
<organism evidence="2 3">
    <name type="scientific">Aequorivita antarctica</name>
    <dbReference type="NCBI Taxonomy" id="153266"/>
    <lineage>
        <taxon>Bacteria</taxon>
        <taxon>Pseudomonadati</taxon>
        <taxon>Bacteroidota</taxon>
        <taxon>Flavobacteriia</taxon>
        <taxon>Flavobacteriales</taxon>
        <taxon>Flavobacteriaceae</taxon>
        <taxon>Aequorivita</taxon>
    </lineage>
</organism>
<proteinExistence type="predicted"/>
<dbReference type="OrthoDB" id="975915at2"/>